<dbReference type="AlphaFoldDB" id="A0AAV4VVQ2"/>
<sequence>MGIKVMENKSSEKCPSTLDMKPVERTLQIIVAFLHDNKKNLEAEEEDSMKNKSNLLLYYFVSEPCDKNDALQNLCIETFGKRRDILKCESEMFSK</sequence>
<evidence type="ECO:0000313" key="2">
    <source>
        <dbReference type="Proteomes" id="UP001054945"/>
    </source>
</evidence>
<keyword evidence="2" id="KW-1185">Reference proteome</keyword>
<dbReference type="Proteomes" id="UP001054945">
    <property type="component" value="Unassembled WGS sequence"/>
</dbReference>
<reference evidence="1 2" key="1">
    <citation type="submission" date="2021-06" db="EMBL/GenBank/DDBJ databases">
        <title>Caerostris extrusa draft genome.</title>
        <authorList>
            <person name="Kono N."/>
            <person name="Arakawa K."/>
        </authorList>
    </citation>
    <scope>NUCLEOTIDE SEQUENCE [LARGE SCALE GENOMIC DNA]</scope>
</reference>
<proteinExistence type="predicted"/>
<evidence type="ECO:0000313" key="1">
    <source>
        <dbReference type="EMBL" id="GIY73799.1"/>
    </source>
</evidence>
<comment type="caution">
    <text evidence="1">The sequence shown here is derived from an EMBL/GenBank/DDBJ whole genome shotgun (WGS) entry which is preliminary data.</text>
</comment>
<name>A0AAV4VVQ2_CAEEX</name>
<protein>
    <submittedName>
        <fullName evidence="1">Uncharacterized protein</fullName>
    </submittedName>
</protein>
<accession>A0AAV4VVQ2</accession>
<gene>
    <name evidence="1" type="ORF">CEXT_569861</name>
</gene>
<dbReference type="EMBL" id="BPLR01015122">
    <property type="protein sequence ID" value="GIY73799.1"/>
    <property type="molecule type" value="Genomic_DNA"/>
</dbReference>
<organism evidence="1 2">
    <name type="scientific">Caerostris extrusa</name>
    <name type="common">Bark spider</name>
    <name type="synonym">Caerostris bankana</name>
    <dbReference type="NCBI Taxonomy" id="172846"/>
    <lineage>
        <taxon>Eukaryota</taxon>
        <taxon>Metazoa</taxon>
        <taxon>Ecdysozoa</taxon>
        <taxon>Arthropoda</taxon>
        <taxon>Chelicerata</taxon>
        <taxon>Arachnida</taxon>
        <taxon>Araneae</taxon>
        <taxon>Araneomorphae</taxon>
        <taxon>Entelegynae</taxon>
        <taxon>Araneoidea</taxon>
        <taxon>Araneidae</taxon>
        <taxon>Caerostris</taxon>
    </lineage>
</organism>